<reference evidence="1" key="1">
    <citation type="submission" date="2019-08" db="EMBL/GenBank/DDBJ databases">
        <authorList>
            <person name="Kucharzyk K."/>
            <person name="Murdoch R.W."/>
            <person name="Higgins S."/>
            <person name="Loffler F."/>
        </authorList>
    </citation>
    <scope>NUCLEOTIDE SEQUENCE</scope>
</reference>
<dbReference type="AlphaFoldDB" id="A0A644TSP6"/>
<proteinExistence type="predicted"/>
<evidence type="ECO:0000313" key="1">
    <source>
        <dbReference type="EMBL" id="MPL70018.1"/>
    </source>
</evidence>
<accession>A0A644TSP6</accession>
<gene>
    <name evidence="1" type="ORF">SDC9_15769</name>
</gene>
<organism evidence="1">
    <name type="scientific">bioreactor metagenome</name>
    <dbReference type="NCBI Taxonomy" id="1076179"/>
    <lineage>
        <taxon>unclassified sequences</taxon>
        <taxon>metagenomes</taxon>
        <taxon>ecological metagenomes</taxon>
    </lineage>
</organism>
<comment type="caution">
    <text evidence="1">The sequence shown here is derived from an EMBL/GenBank/DDBJ whole genome shotgun (WGS) entry which is preliminary data.</text>
</comment>
<protein>
    <submittedName>
        <fullName evidence="1">Uncharacterized protein</fullName>
    </submittedName>
</protein>
<sequence length="109" mass="12207">MKRVLLLIKVFAITLFCGISIQGVGQTPGAQSVVKEIGNSGNIYTQQIEVINSDTSIILSQSFDQSHFDFYLVDENSNIVKHVSIPRKYIVKEFEILGNLFISAVVLWM</sequence>
<name>A0A644TSP6_9ZZZZ</name>
<dbReference type="EMBL" id="VSSQ01000050">
    <property type="protein sequence ID" value="MPL70018.1"/>
    <property type="molecule type" value="Genomic_DNA"/>
</dbReference>